<dbReference type="InParanoid" id="A0A1Y1YCF4"/>
<name>A0A1Y1YCF4_9FUNG</name>
<organism evidence="1 2">
    <name type="scientific">Basidiobolus meristosporus CBS 931.73</name>
    <dbReference type="NCBI Taxonomy" id="1314790"/>
    <lineage>
        <taxon>Eukaryota</taxon>
        <taxon>Fungi</taxon>
        <taxon>Fungi incertae sedis</taxon>
        <taxon>Zoopagomycota</taxon>
        <taxon>Entomophthoromycotina</taxon>
        <taxon>Basidiobolomycetes</taxon>
        <taxon>Basidiobolales</taxon>
        <taxon>Basidiobolaceae</taxon>
        <taxon>Basidiobolus</taxon>
    </lineage>
</organism>
<keyword evidence="2" id="KW-1185">Reference proteome</keyword>
<protein>
    <submittedName>
        <fullName evidence="1">Uncharacterized protein</fullName>
    </submittedName>
</protein>
<evidence type="ECO:0000313" key="2">
    <source>
        <dbReference type="Proteomes" id="UP000193498"/>
    </source>
</evidence>
<dbReference type="EMBL" id="MCFE01000171">
    <property type="protein sequence ID" value="ORX95613.1"/>
    <property type="molecule type" value="Genomic_DNA"/>
</dbReference>
<reference evidence="1 2" key="1">
    <citation type="submission" date="2016-07" db="EMBL/GenBank/DDBJ databases">
        <title>Pervasive Adenine N6-methylation of Active Genes in Fungi.</title>
        <authorList>
            <consortium name="DOE Joint Genome Institute"/>
            <person name="Mondo S.J."/>
            <person name="Dannebaum R.O."/>
            <person name="Kuo R.C."/>
            <person name="Labutti K."/>
            <person name="Haridas S."/>
            <person name="Kuo A."/>
            <person name="Salamov A."/>
            <person name="Ahrendt S.R."/>
            <person name="Lipzen A."/>
            <person name="Sullivan W."/>
            <person name="Andreopoulos W.B."/>
            <person name="Clum A."/>
            <person name="Lindquist E."/>
            <person name="Daum C."/>
            <person name="Ramamoorthy G.K."/>
            <person name="Gryganskyi A."/>
            <person name="Culley D."/>
            <person name="Magnuson J.K."/>
            <person name="James T.Y."/>
            <person name="O'Malley M.A."/>
            <person name="Stajich J.E."/>
            <person name="Spatafora J.W."/>
            <person name="Visel A."/>
            <person name="Grigoriev I.V."/>
        </authorList>
    </citation>
    <scope>NUCLEOTIDE SEQUENCE [LARGE SCALE GENOMIC DNA]</scope>
    <source>
        <strain evidence="1 2">CBS 931.73</strain>
    </source>
</reference>
<sequence length="210" mass="23410">MAMVVTTYSSTFTLIPAHGKDDCIREVGQSSSELLWIGFLRVVRNFTSRSIGQLPTPLLSRIYVRGHANQTVFRQASAEDHQLVPNGLEAASDIPRALTNVGGMHWATMINSQGRKDRKREVPSSNVRIGGKLADQKPNSSAEDKMDALYEGMHLFGTSWSTVFDHFGENGVINQVQLKDKARNKRRRRIKAGLALKVHEEDWYTGGVCV</sequence>
<evidence type="ECO:0000313" key="1">
    <source>
        <dbReference type="EMBL" id="ORX95613.1"/>
    </source>
</evidence>
<accession>A0A1Y1YCF4</accession>
<gene>
    <name evidence="1" type="ORF">K493DRAFT_371963</name>
</gene>
<comment type="caution">
    <text evidence="1">The sequence shown here is derived from an EMBL/GenBank/DDBJ whole genome shotgun (WGS) entry which is preliminary data.</text>
</comment>
<dbReference type="OrthoDB" id="3366990at2759"/>
<dbReference type="AlphaFoldDB" id="A0A1Y1YCF4"/>
<proteinExistence type="predicted"/>
<dbReference type="Proteomes" id="UP000193498">
    <property type="component" value="Unassembled WGS sequence"/>
</dbReference>